<keyword evidence="3" id="KW-1185">Reference proteome</keyword>
<dbReference type="Pfam" id="PF12728">
    <property type="entry name" value="HTH_17"/>
    <property type="match status" value="1"/>
</dbReference>
<evidence type="ECO:0000313" key="3">
    <source>
        <dbReference type="Proteomes" id="UP001595885"/>
    </source>
</evidence>
<gene>
    <name evidence="2" type="ORF">ACFO3U_09665</name>
</gene>
<proteinExistence type="predicted"/>
<dbReference type="Proteomes" id="UP001595885">
    <property type="component" value="Unassembled WGS sequence"/>
</dbReference>
<accession>A0ABV9P3T7</accession>
<feature type="domain" description="Helix-turn-helix" evidence="1">
    <location>
        <begin position="53"/>
        <end position="102"/>
    </location>
</feature>
<comment type="caution">
    <text evidence="2">The sequence shown here is derived from an EMBL/GenBank/DDBJ whole genome shotgun (WGS) entry which is preliminary data.</text>
</comment>
<dbReference type="EMBL" id="JBHSGW010000025">
    <property type="protein sequence ID" value="MFC4740258.1"/>
    <property type="molecule type" value="Genomic_DNA"/>
</dbReference>
<reference evidence="3" key="1">
    <citation type="journal article" date="2019" name="Int. J. Syst. Evol. Microbiol.">
        <title>The Global Catalogue of Microorganisms (GCM) 10K type strain sequencing project: providing services to taxonomists for standard genome sequencing and annotation.</title>
        <authorList>
            <consortium name="The Broad Institute Genomics Platform"/>
            <consortium name="The Broad Institute Genome Sequencing Center for Infectious Disease"/>
            <person name="Wu L."/>
            <person name="Ma J."/>
        </authorList>
    </citation>
    <scope>NUCLEOTIDE SEQUENCE [LARGE SCALE GENOMIC DNA]</scope>
    <source>
        <strain evidence="3">CCUG 50349</strain>
    </source>
</reference>
<evidence type="ECO:0000313" key="2">
    <source>
        <dbReference type="EMBL" id="MFC4740258.1"/>
    </source>
</evidence>
<dbReference type="SUPFAM" id="SSF46955">
    <property type="entry name" value="Putative DNA-binding domain"/>
    <property type="match status" value="1"/>
</dbReference>
<dbReference type="PANTHER" id="PTHR34585:SF22">
    <property type="entry name" value="HELIX-TURN-HELIX DOMAIN-CONTAINING PROTEIN"/>
    <property type="match status" value="1"/>
</dbReference>
<evidence type="ECO:0000259" key="1">
    <source>
        <dbReference type="Pfam" id="PF12728"/>
    </source>
</evidence>
<dbReference type="InterPro" id="IPR041657">
    <property type="entry name" value="HTH_17"/>
</dbReference>
<dbReference type="PANTHER" id="PTHR34585">
    <property type="match status" value="1"/>
</dbReference>
<sequence>MAIETDRFANSANNNRMYREQIITREDLNEFRSLLLNDIKEIIQSKPQQTKQWLKSNEVRKLLNISPGTLQNLRINGTLTYTKVGGIMYYDNSDIDKLLNGNKVNALPTLFK</sequence>
<organism evidence="2 3">
    <name type="scientific">Flavobacterium ponti</name>
    <dbReference type="NCBI Taxonomy" id="665133"/>
    <lineage>
        <taxon>Bacteria</taxon>
        <taxon>Pseudomonadati</taxon>
        <taxon>Bacteroidota</taxon>
        <taxon>Flavobacteriia</taxon>
        <taxon>Flavobacteriales</taxon>
        <taxon>Flavobacteriaceae</taxon>
        <taxon>Flavobacterium</taxon>
    </lineage>
</organism>
<protein>
    <submittedName>
        <fullName evidence="2">Helix-turn-helix domain-containing protein</fullName>
    </submittedName>
</protein>
<dbReference type="InterPro" id="IPR009061">
    <property type="entry name" value="DNA-bd_dom_put_sf"/>
</dbReference>
<dbReference type="RefSeq" id="WP_379741273.1">
    <property type="nucleotide sequence ID" value="NZ_JBHSGW010000025.1"/>
</dbReference>
<name>A0ABV9P3T7_9FLAO</name>